<gene>
    <name evidence="1" type="ORF">MEDL_22012</name>
</gene>
<accession>A0A8S3RS85</accession>
<protein>
    <submittedName>
        <fullName evidence="1">Uncharacterized protein</fullName>
    </submittedName>
</protein>
<comment type="caution">
    <text evidence="1">The sequence shown here is derived from an EMBL/GenBank/DDBJ whole genome shotgun (WGS) entry which is preliminary data.</text>
</comment>
<proteinExistence type="predicted"/>
<dbReference type="EMBL" id="CAJPWZ010001090">
    <property type="protein sequence ID" value="CAG2207733.1"/>
    <property type="molecule type" value="Genomic_DNA"/>
</dbReference>
<dbReference type="AlphaFoldDB" id="A0A8S3RS85"/>
<keyword evidence="2" id="KW-1185">Reference proteome</keyword>
<dbReference type="Proteomes" id="UP000683360">
    <property type="component" value="Unassembled WGS sequence"/>
</dbReference>
<reference evidence="1" key="1">
    <citation type="submission" date="2021-03" db="EMBL/GenBank/DDBJ databases">
        <authorList>
            <person name="Bekaert M."/>
        </authorList>
    </citation>
    <scope>NUCLEOTIDE SEQUENCE</scope>
</reference>
<organism evidence="1 2">
    <name type="scientific">Mytilus edulis</name>
    <name type="common">Blue mussel</name>
    <dbReference type="NCBI Taxonomy" id="6550"/>
    <lineage>
        <taxon>Eukaryota</taxon>
        <taxon>Metazoa</taxon>
        <taxon>Spiralia</taxon>
        <taxon>Lophotrochozoa</taxon>
        <taxon>Mollusca</taxon>
        <taxon>Bivalvia</taxon>
        <taxon>Autobranchia</taxon>
        <taxon>Pteriomorphia</taxon>
        <taxon>Mytilida</taxon>
        <taxon>Mytiloidea</taxon>
        <taxon>Mytilidae</taxon>
        <taxon>Mytilinae</taxon>
        <taxon>Mytilus</taxon>
    </lineage>
</organism>
<name>A0A8S3RS85_MYTED</name>
<sequence length="174" mass="19850">MFERKDDGEIRLASRIANIIDKIKITKEIKCIISSLLGITDFKHNLFDLSIMIESPQPQIVSVMLHLICIIGVLSPSNNYWHRIVMMPLSLEKCYLPLTTFDKCMNKDGSSNGFDEISEVTNNIMQLFLHICVVISLELDATSPEVVMNCIDIADNNAHSHLQLQIQQYWKSLQ</sequence>
<evidence type="ECO:0000313" key="2">
    <source>
        <dbReference type="Proteomes" id="UP000683360"/>
    </source>
</evidence>
<evidence type="ECO:0000313" key="1">
    <source>
        <dbReference type="EMBL" id="CAG2207733.1"/>
    </source>
</evidence>